<evidence type="ECO:0000313" key="4">
    <source>
        <dbReference type="EMBL" id="KAJ9551631.1"/>
    </source>
</evidence>
<evidence type="ECO:0000256" key="2">
    <source>
        <dbReference type="SAM" id="MobiDB-lite"/>
    </source>
</evidence>
<gene>
    <name evidence="4" type="ORF">OSB04_015676</name>
</gene>
<keyword evidence="5" id="KW-1185">Reference proteome</keyword>
<feature type="region of interest" description="Disordered" evidence="2">
    <location>
        <begin position="1"/>
        <end position="73"/>
    </location>
</feature>
<organism evidence="4 5">
    <name type="scientific">Centaurea solstitialis</name>
    <name type="common">yellow star-thistle</name>
    <dbReference type="NCBI Taxonomy" id="347529"/>
    <lineage>
        <taxon>Eukaryota</taxon>
        <taxon>Viridiplantae</taxon>
        <taxon>Streptophyta</taxon>
        <taxon>Embryophyta</taxon>
        <taxon>Tracheophyta</taxon>
        <taxon>Spermatophyta</taxon>
        <taxon>Magnoliopsida</taxon>
        <taxon>eudicotyledons</taxon>
        <taxon>Gunneridae</taxon>
        <taxon>Pentapetalae</taxon>
        <taxon>asterids</taxon>
        <taxon>campanulids</taxon>
        <taxon>Asterales</taxon>
        <taxon>Asteraceae</taxon>
        <taxon>Carduoideae</taxon>
        <taxon>Cardueae</taxon>
        <taxon>Centaureinae</taxon>
        <taxon>Centaurea</taxon>
    </lineage>
</organism>
<evidence type="ECO:0000259" key="3">
    <source>
        <dbReference type="Pfam" id="PF04504"/>
    </source>
</evidence>
<sequence length="189" mass="20864">MADFDNQPSPPNSPPRPQPPLPAAGKPPTKRKDPPPTTETAAASSTGPSPNKRPNIIPRPQPPPPPLPFLPLLTAAAPGDVQDTATSKLLDVELPDLEILQSMMEHHKKRGKFPIEDPDEMRAFILPYTIKSIGTEKGWKEKMKKLKKKYNLDSQPVEEEEKKEFDLWRKIWGKDGGDDRDPSGGAVGV</sequence>
<feature type="compositionally biased region" description="Pro residues" evidence="2">
    <location>
        <begin position="57"/>
        <end position="69"/>
    </location>
</feature>
<feature type="compositionally biased region" description="Low complexity" evidence="2">
    <location>
        <begin position="38"/>
        <end position="56"/>
    </location>
</feature>
<comment type="caution">
    <text evidence="4">The sequence shown here is derived from an EMBL/GenBank/DDBJ whole genome shotgun (WGS) entry which is preliminary data.</text>
</comment>
<dbReference type="Proteomes" id="UP001172457">
    <property type="component" value="Chromosome 4"/>
</dbReference>
<dbReference type="InterPro" id="IPR053932">
    <property type="entry name" value="GeBP-like_DBD"/>
</dbReference>
<protein>
    <recommendedName>
        <fullName evidence="3">Glabrous enhancer-binding protein-like DBD domain-containing protein</fullName>
    </recommendedName>
</protein>
<dbReference type="EMBL" id="JARYMX010000004">
    <property type="protein sequence ID" value="KAJ9551631.1"/>
    <property type="molecule type" value="Genomic_DNA"/>
</dbReference>
<evidence type="ECO:0000313" key="5">
    <source>
        <dbReference type="Proteomes" id="UP001172457"/>
    </source>
</evidence>
<proteinExistence type="inferred from homology"/>
<dbReference type="AlphaFoldDB" id="A0AA38WKC6"/>
<feature type="domain" description="Glabrous enhancer-binding protein-like DBD" evidence="3">
    <location>
        <begin position="97"/>
        <end position="173"/>
    </location>
</feature>
<dbReference type="Pfam" id="PF04504">
    <property type="entry name" value="GeBP-like_DBD"/>
    <property type="match status" value="1"/>
</dbReference>
<comment type="similarity">
    <text evidence="1">Belongs to the GeBP family.</text>
</comment>
<name>A0AA38WKC6_9ASTR</name>
<feature type="compositionally biased region" description="Pro residues" evidence="2">
    <location>
        <begin position="8"/>
        <end position="22"/>
    </location>
</feature>
<reference evidence="4" key="1">
    <citation type="submission" date="2023-03" db="EMBL/GenBank/DDBJ databases">
        <title>Chromosome-scale reference genome and RAD-based genetic map of yellow starthistle (Centaurea solstitialis) reveal putative structural variation and QTLs associated with invader traits.</title>
        <authorList>
            <person name="Reatini B."/>
            <person name="Cang F.A."/>
            <person name="Jiang Q."/>
            <person name="Mckibben M.T.W."/>
            <person name="Barker M.S."/>
            <person name="Rieseberg L.H."/>
            <person name="Dlugosch K.M."/>
        </authorList>
    </citation>
    <scope>NUCLEOTIDE SEQUENCE</scope>
    <source>
        <strain evidence="4">CAN-66</strain>
        <tissue evidence="4">Leaf</tissue>
    </source>
</reference>
<accession>A0AA38WKC6</accession>
<evidence type="ECO:0000256" key="1">
    <source>
        <dbReference type="ARBA" id="ARBA00010820"/>
    </source>
</evidence>